<dbReference type="Pfam" id="PF00096">
    <property type="entry name" value="zf-C2H2"/>
    <property type="match status" value="1"/>
</dbReference>
<keyword evidence="5" id="KW-0862">Zinc</keyword>
<reference evidence="11" key="3">
    <citation type="submission" date="2022-06" db="UniProtKB">
        <authorList>
            <consortium name="EnsemblMetazoa"/>
        </authorList>
    </citation>
    <scope>IDENTIFICATION</scope>
</reference>
<keyword evidence="12" id="KW-1185">Reference proteome</keyword>
<dbReference type="PROSITE" id="PS00028">
    <property type="entry name" value="ZINC_FINGER_C2H2_1"/>
    <property type="match status" value="5"/>
</dbReference>
<evidence type="ECO:0000256" key="5">
    <source>
        <dbReference type="ARBA" id="ARBA00022833"/>
    </source>
</evidence>
<dbReference type="GO" id="GO:0008270">
    <property type="term" value="F:zinc ion binding"/>
    <property type="evidence" value="ECO:0007669"/>
    <property type="project" value="UniProtKB-KW"/>
</dbReference>
<feature type="region of interest" description="Disordered" evidence="8">
    <location>
        <begin position="88"/>
        <end position="115"/>
    </location>
</feature>
<feature type="compositionally biased region" description="Polar residues" evidence="8">
    <location>
        <begin position="90"/>
        <end position="105"/>
    </location>
</feature>
<dbReference type="EMBL" id="WVUK01000065">
    <property type="protein sequence ID" value="KAF7489392.1"/>
    <property type="molecule type" value="Genomic_DNA"/>
</dbReference>
<feature type="domain" description="C2H2-type" evidence="9">
    <location>
        <begin position="200"/>
        <end position="223"/>
    </location>
</feature>
<organism evidence="10">
    <name type="scientific">Sarcoptes scabiei</name>
    <name type="common">Itch mite</name>
    <name type="synonym">Acarus scabiei</name>
    <dbReference type="NCBI Taxonomy" id="52283"/>
    <lineage>
        <taxon>Eukaryota</taxon>
        <taxon>Metazoa</taxon>
        <taxon>Ecdysozoa</taxon>
        <taxon>Arthropoda</taxon>
        <taxon>Chelicerata</taxon>
        <taxon>Arachnida</taxon>
        <taxon>Acari</taxon>
        <taxon>Acariformes</taxon>
        <taxon>Sarcoptiformes</taxon>
        <taxon>Astigmata</taxon>
        <taxon>Psoroptidia</taxon>
        <taxon>Sarcoptoidea</taxon>
        <taxon>Sarcoptidae</taxon>
        <taxon>Sarcoptinae</taxon>
        <taxon>Sarcoptes</taxon>
    </lineage>
</organism>
<evidence type="ECO:0000313" key="11">
    <source>
        <dbReference type="EnsemblMetazoa" id="KAF7489392.1"/>
    </source>
</evidence>
<dbReference type="AlphaFoldDB" id="A0A834R339"/>
<dbReference type="Gene3D" id="3.30.160.60">
    <property type="entry name" value="Classic Zinc Finger"/>
    <property type="match status" value="3"/>
</dbReference>
<sequence>MYRYQINSKRKHFYSCQLCSFVFIKSEAVRNHYKNRHPDQTCFTEEYNSDSFESDLDDLNSDFQSRSFKNFSFFNHLSDTKNKNFDIPEKTSTTVPKSIESNNKLPGSKPIKSHTHFNNKIRRPKNFTRRHIQNGLKTSKVSKKNLKKSKEKQMNSFPGSAFNTSAAIPGAFTDQYSYNLPPNNTKIKTKVKKDPPKKDFPCDVCGKKFVNVYNRRRHYQVVHGIKLNKADQSMPMQQQSSLQLASSTFPQSQSQMPQIHQIMTPVTQLPIGGNQYALSPAPISFVTVTGSQFSTSDLTKTSLLTSPMIITPSANSMNNQTIAVNPNTLMQNNSKKSVDHSGKKIVCEKCNKTFASTYNKRRHSEMVHGDSSRSMPQFKCSSCDKTFTSIFNKTRHESIHRPIMERLKHSCMHCNKRFTTSFILKTHIQKNHPISV</sequence>
<dbReference type="InterPro" id="IPR036236">
    <property type="entry name" value="Znf_C2H2_sf"/>
</dbReference>
<dbReference type="SUPFAM" id="SSF57667">
    <property type="entry name" value="beta-beta-alpha zinc fingers"/>
    <property type="match status" value="2"/>
</dbReference>
<reference evidence="12" key="1">
    <citation type="journal article" date="2020" name="PLoS Negl. Trop. Dis.">
        <title>High-quality nuclear genome for Sarcoptes scabiei-A critical resource for a neglected parasite.</title>
        <authorList>
            <person name="Korhonen P.K."/>
            <person name="Gasser R.B."/>
            <person name="Ma G."/>
            <person name="Wang T."/>
            <person name="Stroehlein A.J."/>
            <person name="Young N.D."/>
            <person name="Ang C.S."/>
            <person name="Fernando D.D."/>
            <person name="Lu H.C."/>
            <person name="Taylor S."/>
            <person name="Reynolds S.L."/>
            <person name="Mofiz E."/>
            <person name="Najaraj S.H."/>
            <person name="Gowda H."/>
            <person name="Madugundu A."/>
            <person name="Renuse S."/>
            <person name="Holt D."/>
            <person name="Pandey A."/>
            <person name="Papenfuss A.T."/>
            <person name="Fischer K."/>
        </authorList>
    </citation>
    <scope>NUCLEOTIDE SEQUENCE [LARGE SCALE GENOMIC DNA]</scope>
</reference>
<keyword evidence="4 7" id="KW-0863">Zinc-finger</keyword>
<evidence type="ECO:0000256" key="6">
    <source>
        <dbReference type="ARBA" id="ARBA00023242"/>
    </source>
</evidence>
<dbReference type="GO" id="GO:0005634">
    <property type="term" value="C:nucleus"/>
    <property type="evidence" value="ECO:0007669"/>
    <property type="project" value="UniProtKB-SubCell"/>
</dbReference>
<keyword evidence="6" id="KW-0539">Nucleus</keyword>
<dbReference type="InterPro" id="IPR050888">
    <property type="entry name" value="ZnF_C2H2-type_TF"/>
</dbReference>
<proteinExistence type="predicted"/>
<dbReference type="PROSITE" id="PS50157">
    <property type="entry name" value="ZINC_FINGER_C2H2_2"/>
    <property type="match status" value="5"/>
</dbReference>
<dbReference type="Proteomes" id="UP000070412">
    <property type="component" value="Unassembled WGS sequence"/>
</dbReference>
<feature type="domain" description="C2H2-type" evidence="9">
    <location>
        <begin position="409"/>
        <end position="432"/>
    </location>
</feature>
<feature type="domain" description="C2H2-type" evidence="9">
    <location>
        <begin position="378"/>
        <end position="400"/>
    </location>
</feature>
<feature type="domain" description="C2H2-type" evidence="9">
    <location>
        <begin position="345"/>
        <end position="373"/>
    </location>
</feature>
<keyword evidence="2" id="KW-0479">Metal-binding</keyword>
<evidence type="ECO:0000256" key="4">
    <source>
        <dbReference type="ARBA" id="ARBA00022771"/>
    </source>
</evidence>
<dbReference type="InterPro" id="IPR013087">
    <property type="entry name" value="Znf_C2H2_type"/>
</dbReference>
<evidence type="ECO:0000256" key="3">
    <source>
        <dbReference type="ARBA" id="ARBA00022737"/>
    </source>
</evidence>
<dbReference type="SMART" id="SM00355">
    <property type="entry name" value="ZnF_C2H2"/>
    <property type="match status" value="5"/>
</dbReference>
<evidence type="ECO:0000313" key="10">
    <source>
        <dbReference type="EMBL" id="KAF7489392.1"/>
    </source>
</evidence>
<evidence type="ECO:0000256" key="8">
    <source>
        <dbReference type="SAM" id="MobiDB-lite"/>
    </source>
</evidence>
<keyword evidence="3" id="KW-0677">Repeat</keyword>
<reference evidence="10" key="2">
    <citation type="submission" date="2020-01" db="EMBL/GenBank/DDBJ databases">
        <authorList>
            <person name="Korhonen P.K.K."/>
            <person name="Guangxu M.G."/>
            <person name="Wang T.W."/>
            <person name="Stroehlein A.J.S."/>
            <person name="Young N.D."/>
            <person name="Ang C.-S.A."/>
            <person name="Fernando D.W.F."/>
            <person name="Lu H.L."/>
            <person name="Taylor S.T."/>
            <person name="Ehtesham M.E.M."/>
            <person name="Najaraj S.H.N."/>
            <person name="Harsha G.H.G."/>
            <person name="Madugundu A.M."/>
            <person name="Renuse S.R."/>
            <person name="Holt D.H."/>
            <person name="Pandey A.P."/>
            <person name="Papenfuss A.P."/>
            <person name="Gasser R.B.G."/>
            <person name="Fischer K.F."/>
        </authorList>
    </citation>
    <scope>NUCLEOTIDE SEQUENCE</scope>
    <source>
        <strain evidence="10">SSS_KF_BRIS2020</strain>
    </source>
</reference>
<dbReference type="EnsemblMetazoa" id="SSS_801s_mrna">
    <property type="protein sequence ID" value="KAF7489392.1"/>
    <property type="gene ID" value="SSS_801"/>
</dbReference>
<dbReference type="OrthoDB" id="3565419at2759"/>
<comment type="subcellular location">
    <subcellularLocation>
        <location evidence="1">Nucleus</location>
    </subcellularLocation>
</comment>
<dbReference type="PANTHER" id="PTHR24406">
    <property type="entry name" value="TRANSCRIPTIONAL REPRESSOR CTCFL-RELATED"/>
    <property type="match status" value="1"/>
</dbReference>
<evidence type="ECO:0000313" key="12">
    <source>
        <dbReference type="Proteomes" id="UP000070412"/>
    </source>
</evidence>
<gene>
    <name evidence="10" type="primary">SSS_801g</name>
    <name evidence="10" type="ORF">SSS_801</name>
</gene>
<accession>A0A834R339</accession>
<name>A0A834R339_SARSC</name>
<evidence type="ECO:0000259" key="9">
    <source>
        <dbReference type="PROSITE" id="PS50157"/>
    </source>
</evidence>
<feature type="domain" description="C2H2-type" evidence="9">
    <location>
        <begin position="14"/>
        <end position="42"/>
    </location>
</feature>
<evidence type="ECO:0000256" key="2">
    <source>
        <dbReference type="ARBA" id="ARBA00022723"/>
    </source>
</evidence>
<evidence type="ECO:0000256" key="1">
    <source>
        <dbReference type="ARBA" id="ARBA00004123"/>
    </source>
</evidence>
<protein>
    <submittedName>
        <fullName evidence="10">Zinc finger and BTB domain-containing protein 18.2</fullName>
    </submittedName>
</protein>
<evidence type="ECO:0000256" key="7">
    <source>
        <dbReference type="PROSITE-ProRule" id="PRU00042"/>
    </source>
</evidence>